<gene>
    <name evidence="1" type="ORF">AB6724_20995</name>
</gene>
<evidence type="ECO:0000313" key="1">
    <source>
        <dbReference type="EMBL" id="MEX8195315.1"/>
    </source>
</evidence>
<accession>A0ABV4A110</accession>
<organism evidence="1 2">
    <name type="scientific">Comamonas guangdongensis</name>
    <dbReference type="NCBI Taxonomy" id="510515"/>
    <lineage>
        <taxon>Bacteria</taxon>
        <taxon>Pseudomonadati</taxon>
        <taxon>Pseudomonadota</taxon>
        <taxon>Betaproteobacteria</taxon>
        <taxon>Burkholderiales</taxon>
        <taxon>Comamonadaceae</taxon>
        <taxon>Comamonas</taxon>
    </lineage>
</organism>
<dbReference type="InterPro" id="IPR010982">
    <property type="entry name" value="Lambda_DNA-bd_dom_sf"/>
</dbReference>
<dbReference type="RefSeq" id="WP_369340490.1">
    <property type="nucleotide sequence ID" value="NZ_JBFYGN010000041.1"/>
</dbReference>
<dbReference type="Gene3D" id="1.10.260.40">
    <property type="entry name" value="lambda repressor-like DNA-binding domains"/>
    <property type="match status" value="1"/>
</dbReference>
<sequence>MRSPLDIKENFALHGISIRDWAQAYGFSESLVYAVLSGRNKASRGQSFKIAVALGLKAAPSLTCAPDYIREVLLSQTDKEVL</sequence>
<dbReference type="Proteomes" id="UP001561046">
    <property type="component" value="Unassembled WGS sequence"/>
</dbReference>
<reference evidence="1 2" key="1">
    <citation type="journal article" date="2013" name="Int. J. Syst. Evol. Microbiol.">
        <title>Comamonas guangdongensis sp. nov., isolated from subterranean forest sediment, and emended description of the genus Comamonas.</title>
        <authorList>
            <person name="Zhang J."/>
            <person name="Wang Y."/>
            <person name="Zhou S."/>
            <person name="Wu C."/>
            <person name="He J."/>
            <person name="Li F."/>
        </authorList>
    </citation>
    <scope>NUCLEOTIDE SEQUENCE [LARGE SCALE GENOMIC DNA]</scope>
    <source>
        <strain evidence="1 2">CCTCC AB2011133</strain>
    </source>
</reference>
<name>A0ABV4A110_9BURK</name>
<dbReference type="GO" id="GO:0003677">
    <property type="term" value="F:DNA binding"/>
    <property type="evidence" value="ECO:0007669"/>
    <property type="project" value="UniProtKB-KW"/>
</dbReference>
<keyword evidence="2" id="KW-1185">Reference proteome</keyword>
<keyword evidence="1" id="KW-0238">DNA-binding</keyword>
<evidence type="ECO:0000313" key="2">
    <source>
        <dbReference type="Proteomes" id="UP001561046"/>
    </source>
</evidence>
<dbReference type="InterPro" id="IPR026365">
    <property type="entry name" value="BcepMu_gp16"/>
</dbReference>
<dbReference type="SUPFAM" id="SSF47413">
    <property type="entry name" value="lambda repressor-like DNA-binding domains"/>
    <property type="match status" value="1"/>
</dbReference>
<protein>
    <submittedName>
        <fullName evidence="1">DNA-binding protein</fullName>
    </submittedName>
</protein>
<dbReference type="EMBL" id="JBFYGN010000041">
    <property type="protein sequence ID" value="MEX8195315.1"/>
    <property type="molecule type" value="Genomic_DNA"/>
</dbReference>
<comment type="caution">
    <text evidence="1">The sequence shown here is derived from an EMBL/GenBank/DDBJ whole genome shotgun (WGS) entry which is preliminary data.</text>
</comment>
<proteinExistence type="predicted"/>
<dbReference type="NCBIfam" id="TIGR04111">
    <property type="entry name" value="BcepMu_gp16"/>
    <property type="match status" value="1"/>
</dbReference>